<keyword evidence="10" id="KW-1185">Reference proteome</keyword>
<dbReference type="GO" id="GO:0106300">
    <property type="term" value="P:protein-DNA covalent cross-linking repair"/>
    <property type="evidence" value="ECO:0007669"/>
    <property type="project" value="InterPro"/>
</dbReference>
<comment type="similarity">
    <text evidence="1 8">Belongs to the SOS response-associated peptidase family.</text>
</comment>
<comment type="caution">
    <text evidence="9">The sequence shown here is derived from an EMBL/GenBank/DDBJ whole genome shotgun (WGS) entry which is preliminary data.</text>
</comment>
<keyword evidence="6" id="KW-0238">DNA-binding</keyword>
<dbReference type="InterPro" id="IPR036590">
    <property type="entry name" value="SRAP-like"/>
</dbReference>
<evidence type="ECO:0000256" key="4">
    <source>
        <dbReference type="ARBA" id="ARBA00022801"/>
    </source>
</evidence>
<dbReference type="RefSeq" id="WP_181897171.1">
    <property type="nucleotide sequence ID" value="NZ_QREI01000004.1"/>
</dbReference>
<keyword evidence="7" id="KW-0456">Lyase</keyword>
<evidence type="ECO:0000256" key="8">
    <source>
        <dbReference type="RuleBase" id="RU364100"/>
    </source>
</evidence>
<dbReference type="GO" id="GO:0016829">
    <property type="term" value="F:lyase activity"/>
    <property type="evidence" value="ECO:0007669"/>
    <property type="project" value="UniProtKB-KW"/>
</dbReference>
<sequence length="234" mass="27104">MFYKLSNTTDLLDIESVFNAQFKYPFLYNSEPIINGLSEQSLPIIRMNNPHVIEYAIWGMLPQNYTDGWGSFQNLTNTLNISLHQINRLEWIKSSLINQRCVVIVSGFFTSYLYNGEVYPFYVYSKNHEPFALAGVYSRLSDGFMTVSLITSTIEHKLKHVHNLGQDFPICMNAHDYDDWLSLDLDLTTDGIEKIKREKLKAHTISKEFYKNDIVFESVLEPAHYSDLPILTII</sequence>
<evidence type="ECO:0000313" key="9">
    <source>
        <dbReference type="EMBL" id="REE24547.1"/>
    </source>
</evidence>
<dbReference type="PANTHER" id="PTHR13604">
    <property type="entry name" value="DC12-RELATED"/>
    <property type="match status" value="1"/>
</dbReference>
<name>A0A3D9MZI9_9FLAO</name>
<dbReference type="GO" id="GO:0008233">
    <property type="term" value="F:peptidase activity"/>
    <property type="evidence" value="ECO:0007669"/>
    <property type="project" value="UniProtKB-KW"/>
</dbReference>
<gene>
    <name evidence="9" type="ORF">DFQ09_104319</name>
</gene>
<dbReference type="SUPFAM" id="SSF143081">
    <property type="entry name" value="BB1717-like"/>
    <property type="match status" value="1"/>
</dbReference>
<evidence type="ECO:0000256" key="2">
    <source>
        <dbReference type="ARBA" id="ARBA00022670"/>
    </source>
</evidence>
<evidence type="ECO:0000256" key="7">
    <source>
        <dbReference type="ARBA" id="ARBA00023239"/>
    </source>
</evidence>
<dbReference type="Proteomes" id="UP000256919">
    <property type="component" value="Unassembled WGS sequence"/>
</dbReference>
<dbReference type="Gene3D" id="3.90.1680.10">
    <property type="entry name" value="SOS response associated peptidase-like"/>
    <property type="match status" value="1"/>
</dbReference>
<accession>A0A3D9MZI9</accession>
<protein>
    <recommendedName>
        <fullName evidence="8">Abasic site processing protein</fullName>
        <ecNumber evidence="8">3.4.-.-</ecNumber>
    </recommendedName>
</protein>
<evidence type="ECO:0000256" key="6">
    <source>
        <dbReference type="ARBA" id="ARBA00023125"/>
    </source>
</evidence>
<keyword evidence="2 8" id="KW-0645">Protease</keyword>
<keyword evidence="5" id="KW-0190">Covalent protein-DNA linkage</keyword>
<dbReference type="EC" id="3.4.-.-" evidence="8"/>
<evidence type="ECO:0000256" key="5">
    <source>
        <dbReference type="ARBA" id="ARBA00023124"/>
    </source>
</evidence>
<dbReference type="Pfam" id="PF02586">
    <property type="entry name" value="SRAP"/>
    <property type="match status" value="1"/>
</dbReference>
<proteinExistence type="inferred from homology"/>
<dbReference type="InterPro" id="IPR003738">
    <property type="entry name" value="SRAP"/>
</dbReference>
<dbReference type="GO" id="GO:0003697">
    <property type="term" value="F:single-stranded DNA binding"/>
    <property type="evidence" value="ECO:0007669"/>
    <property type="project" value="InterPro"/>
</dbReference>
<keyword evidence="3" id="KW-0227">DNA damage</keyword>
<dbReference type="GO" id="GO:0006508">
    <property type="term" value="P:proteolysis"/>
    <property type="evidence" value="ECO:0007669"/>
    <property type="project" value="UniProtKB-KW"/>
</dbReference>
<dbReference type="EMBL" id="QREI01000004">
    <property type="protein sequence ID" value="REE24547.1"/>
    <property type="molecule type" value="Genomic_DNA"/>
</dbReference>
<organism evidence="9 10">
    <name type="scientific">Winogradskyella pacifica</name>
    <dbReference type="NCBI Taxonomy" id="664642"/>
    <lineage>
        <taxon>Bacteria</taxon>
        <taxon>Pseudomonadati</taxon>
        <taxon>Bacteroidota</taxon>
        <taxon>Flavobacteriia</taxon>
        <taxon>Flavobacteriales</taxon>
        <taxon>Flavobacteriaceae</taxon>
        <taxon>Winogradskyella</taxon>
    </lineage>
</organism>
<evidence type="ECO:0000256" key="3">
    <source>
        <dbReference type="ARBA" id="ARBA00022763"/>
    </source>
</evidence>
<evidence type="ECO:0000256" key="1">
    <source>
        <dbReference type="ARBA" id="ARBA00008136"/>
    </source>
</evidence>
<reference evidence="9 10" key="1">
    <citation type="submission" date="2018-07" db="EMBL/GenBank/DDBJ databases">
        <title>Genomic Encyclopedia of Type Strains, Phase III (KMG-III): the genomes of soil and plant-associated and newly described type strains.</title>
        <authorList>
            <person name="Whitman W."/>
        </authorList>
    </citation>
    <scope>NUCLEOTIDE SEQUENCE [LARGE SCALE GENOMIC DNA]</scope>
    <source>
        <strain evidence="9 10">CECT 7948</strain>
    </source>
</reference>
<dbReference type="PANTHER" id="PTHR13604:SF0">
    <property type="entry name" value="ABASIC SITE PROCESSING PROTEIN HMCES"/>
    <property type="match status" value="1"/>
</dbReference>
<dbReference type="AlphaFoldDB" id="A0A3D9MZI9"/>
<keyword evidence="4 8" id="KW-0378">Hydrolase</keyword>
<evidence type="ECO:0000313" key="10">
    <source>
        <dbReference type="Proteomes" id="UP000256919"/>
    </source>
</evidence>